<dbReference type="EMBL" id="ML975259">
    <property type="protein sequence ID" value="KAF1837651.1"/>
    <property type="molecule type" value="Genomic_DNA"/>
</dbReference>
<gene>
    <name evidence="1" type="ORF">BDW02DRAFT_627761</name>
</gene>
<dbReference type="OrthoDB" id="3797121at2759"/>
<accession>A0A6A5KQW5</accession>
<evidence type="ECO:0000313" key="1">
    <source>
        <dbReference type="EMBL" id="KAF1837651.1"/>
    </source>
</evidence>
<dbReference type="Proteomes" id="UP000800040">
    <property type="component" value="Unassembled WGS sequence"/>
</dbReference>
<organism evidence="1 2">
    <name type="scientific">Decorospora gaudefroyi</name>
    <dbReference type="NCBI Taxonomy" id="184978"/>
    <lineage>
        <taxon>Eukaryota</taxon>
        <taxon>Fungi</taxon>
        <taxon>Dikarya</taxon>
        <taxon>Ascomycota</taxon>
        <taxon>Pezizomycotina</taxon>
        <taxon>Dothideomycetes</taxon>
        <taxon>Pleosporomycetidae</taxon>
        <taxon>Pleosporales</taxon>
        <taxon>Pleosporineae</taxon>
        <taxon>Pleosporaceae</taxon>
        <taxon>Decorospora</taxon>
    </lineage>
</organism>
<sequence>MAVSETNKFLMQTIVGFLYKQRQTTMEVAANDTPGQGIGSKQAEAFLLLPPELRNNVYKNLIEAFQITPGTTDYLHICTSAQDEFTAFLDLMGASRQTRNELLPLLVKNQTIQVRLRHVPAFLESTLARYVFHQDVSAETPIIIEIIMDRLTTSHTHMECDIAPLLRLVVGRPKVQLAFSSPILDSMLTVDLSAPVGSPVRTNARIKELNQIFGLWYRETWTSALDDSIARVELSETMGNRGYNGLVQLVLKPGGKAPDLPTLGFHERYRDDESVVVRISTSCC</sequence>
<dbReference type="AlphaFoldDB" id="A0A6A5KQW5"/>
<proteinExistence type="predicted"/>
<keyword evidence="2" id="KW-1185">Reference proteome</keyword>
<reference evidence="1" key="1">
    <citation type="submission" date="2020-01" db="EMBL/GenBank/DDBJ databases">
        <authorList>
            <consortium name="DOE Joint Genome Institute"/>
            <person name="Haridas S."/>
            <person name="Albert R."/>
            <person name="Binder M."/>
            <person name="Bloem J."/>
            <person name="Labutti K."/>
            <person name="Salamov A."/>
            <person name="Andreopoulos B."/>
            <person name="Baker S.E."/>
            <person name="Barry K."/>
            <person name="Bills G."/>
            <person name="Bluhm B.H."/>
            <person name="Cannon C."/>
            <person name="Castanera R."/>
            <person name="Culley D.E."/>
            <person name="Daum C."/>
            <person name="Ezra D."/>
            <person name="Gonzalez J.B."/>
            <person name="Henrissat B."/>
            <person name="Kuo A."/>
            <person name="Liang C."/>
            <person name="Lipzen A."/>
            <person name="Lutzoni F."/>
            <person name="Magnuson J."/>
            <person name="Mondo S."/>
            <person name="Nolan M."/>
            <person name="Ohm R."/>
            <person name="Pangilinan J."/>
            <person name="Park H.-J."/>
            <person name="Ramirez L."/>
            <person name="Alfaro M."/>
            <person name="Sun H."/>
            <person name="Tritt A."/>
            <person name="Yoshinaga Y."/>
            <person name="Zwiers L.-H."/>
            <person name="Turgeon B.G."/>
            <person name="Goodwin S.B."/>
            <person name="Spatafora J.W."/>
            <person name="Crous P.W."/>
            <person name="Grigoriev I.V."/>
        </authorList>
    </citation>
    <scope>NUCLEOTIDE SEQUENCE</scope>
    <source>
        <strain evidence="1">P77</strain>
    </source>
</reference>
<name>A0A6A5KQW5_9PLEO</name>
<protein>
    <submittedName>
        <fullName evidence="1">Uncharacterized protein</fullName>
    </submittedName>
</protein>
<evidence type="ECO:0000313" key="2">
    <source>
        <dbReference type="Proteomes" id="UP000800040"/>
    </source>
</evidence>